<dbReference type="InterPro" id="IPR050952">
    <property type="entry name" value="TRIM-NHL_E3_ligases"/>
</dbReference>
<dbReference type="PROSITE" id="PS51125">
    <property type="entry name" value="NHL"/>
    <property type="match status" value="2"/>
</dbReference>
<accession>A0A381UNM9</accession>
<dbReference type="PANTHER" id="PTHR24104">
    <property type="entry name" value="E3 UBIQUITIN-PROTEIN LIGASE NHLRC1-RELATED"/>
    <property type="match status" value="1"/>
</dbReference>
<dbReference type="GO" id="GO:0008270">
    <property type="term" value="F:zinc ion binding"/>
    <property type="evidence" value="ECO:0007669"/>
    <property type="project" value="UniProtKB-KW"/>
</dbReference>
<gene>
    <name evidence="2" type="ORF">METZ01_LOCUS82630</name>
</gene>
<dbReference type="PANTHER" id="PTHR24104:SF25">
    <property type="entry name" value="PROTEIN LIN-41"/>
    <property type="match status" value="1"/>
</dbReference>
<dbReference type="SUPFAM" id="SSF101898">
    <property type="entry name" value="NHL repeat"/>
    <property type="match status" value="1"/>
</dbReference>
<protein>
    <recommendedName>
        <fullName evidence="3">SMP-30/Gluconolactonase/LRE-like region domain-containing protein</fullName>
    </recommendedName>
</protein>
<evidence type="ECO:0008006" key="3">
    <source>
        <dbReference type="Google" id="ProtNLM"/>
    </source>
</evidence>
<proteinExistence type="predicted"/>
<dbReference type="Gene3D" id="2.120.10.30">
    <property type="entry name" value="TolB, C-terminal domain"/>
    <property type="match status" value="2"/>
</dbReference>
<evidence type="ECO:0000313" key="2">
    <source>
        <dbReference type="EMBL" id="SVA29776.1"/>
    </source>
</evidence>
<keyword evidence="1" id="KW-0677">Repeat</keyword>
<dbReference type="InterPro" id="IPR001258">
    <property type="entry name" value="NHL_repeat"/>
</dbReference>
<evidence type="ECO:0000256" key="1">
    <source>
        <dbReference type="ARBA" id="ARBA00022737"/>
    </source>
</evidence>
<name>A0A381UNM9_9ZZZZ</name>
<feature type="non-terminal residue" evidence="2">
    <location>
        <position position="1"/>
    </location>
</feature>
<sequence>AHGLSQPVEMSIAQDGRVYVADAGVNSILVFDQNGNSPTGFDALKGLVDSETNGITPIDVDIDKKMNVFFIDGSQRIFLWNQNWNDVGINKVSVSGSFLHMETGVVVIDTVGSATWLSYLNNPEYELTAPEFSDDQDLIDSLLLPHLFFDGRDEKNILKDIHYDSDSSKFTGLTSPPDNENMIFVTDNYGGINSQHRIIQIDFQKSILLELSTGDLVWGFTGIFGSTAIGHGTGAEFVNKPLSLDVDYQGNLYFTQTGEYFPVHMIIPNTSGDYTTYSSGFNPVADDIMDSTLFVSPMDVAVDKDRNIYVVDSTKGDVSVFSANGNFFKKAGYASKEDTVSIMNEPVSVTVDKRGVVYVCDKEDGAIYRFKLSNTLDEDLKTED</sequence>
<dbReference type="AlphaFoldDB" id="A0A381UNM9"/>
<reference evidence="2" key="1">
    <citation type="submission" date="2018-05" db="EMBL/GenBank/DDBJ databases">
        <authorList>
            <person name="Lanie J.A."/>
            <person name="Ng W.-L."/>
            <person name="Kazmierczak K.M."/>
            <person name="Andrzejewski T.M."/>
            <person name="Davidsen T.M."/>
            <person name="Wayne K.J."/>
            <person name="Tettelin H."/>
            <person name="Glass J.I."/>
            <person name="Rusch D."/>
            <person name="Podicherti R."/>
            <person name="Tsui H.-C.T."/>
            <person name="Winkler M.E."/>
        </authorList>
    </citation>
    <scope>NUCLEOTIDE SEQUENCE</scope>
</reference>
<organism evidence="2">
    <name type="scientific">marine metagenome</name>
    <dbReference type="NCBI Taxonomy" id="408172"/>
    <lineage>
        <taxon>unclassified sequences</taxon>
        <taxon>metagenomes</taxon>
        <taxon>ecological metagenomes</taxon>
    </lineage>
</organism>
<dbReference type="InterPro" id="IPR011042">
    <property type="entry name" value="6-blade_b-propeller_TolB-like"/>
</dbReference>
<dbReference type="SUPFAM" id="SSF63825">
    <property type="entry name" value="YWTD domain"/>
    <property type="match status" value="1"/>
</dbReference>
<dbReference type="EMBL" id="UINC01006811">
    <property type="protein sequence ID" value="SVA29776.1"/>
    <property type="molecule type" value="Genomic_DNA"/>
</dbReference>